<dbReference type="EnsemblPlants" id="AVESA.00010b.r2.2DG0394790.3">
    <property type="protein sequence ID" value="AVESA.00010b.r2.2DG0394790.3.CDS"/>
    <property type="gene ID" value="AVESA.00010b.r2.2DG0394790"/>
</dbReference>
<reference evidence="1" key="2">
    <citation type="submission" date="2025-09" db="UniProtKB">
        <authorList>
            <consortium name="EnsemblPlants"/>
        </authorList>
    </citation>
    <scope>IDENTIFICATION</scope>
</reference>
<proteinExistence type="predicted"/>
<evidence type="ECO:0000313" key="2">
    <source>
        <dbReference type="Proteomes" id="UP001732700"/>
    </source>
</evidence>
<accession>A0ACD5V9M9</accession>
<dbReference type="Proteomes" id="UP001732700">
    <property type="component" value="Chromosome 2D"/>
</dbReference>
<sequence>MSSAACSPSSSSAPPPPSCTATASGVDAIVVDALLRAAMDGDLDLVARTAAELKSGRGTGAGGVWSTCGRTALQLAAANGRPHVCRLLVRDLGIPVDSRSSCGDTPLLLAATFRRTATAACLLERGADPRALDSDGHTPLHWAAYNGDRELATLLLKRGANAGAASLRGTPLQVAATRAHPDVVAVLLLYGADPNKVANIVFTPLASSIASGSLECMKLLIEAGANVNAGGFNGTTPLFLACSRRGTLPFVKRLLEDGANPNIPDELGRLPVEVAAAHTETEVVEVLFPVTRRLPMILDWSVAGIVRFVNSATYKEEVKKASWIMKDELKQQGYSAFKRKDYDAAILMYSTAMKFDDTSTDAALYSNRSICWLHIGVGDHALSDAQTCARIRPGWAKSYYLQGMAFLLLQDHGKASEALLKASELDPENAKIKEALRYSTPPAASPSYTAVYIVFIIHTDLIVHAGLFRLGAMRPERADTKSSNV</sequence>
<protein>
    <submittedName>
        <fullName evidence="1">Uncharacterized protein</fullName>
    </submittedName>
</protein>
<organism evidence="1 2">
    <name type="scientific">Avena sativa</name>
    <name type="common">Oat</name>
    <dbReference type="NCBI Taxonomy" id="4498"/>
    <lineage>
        <taxon>Eukaryota</taxon>
        <taxon>Viridiplantae</taxon>
        <taxon>Streptophyta</taxon>
        <taxon>Embryophyta</taxon>
        <taxon>Tracheophyta</taxon>
        <taxon>Spermatophyta</taxon>
        <taxon>Magnoliopsida</taxon>
        <taxon>Liliopsida</taxon>
        <taxon>Poales</taxon>
        <taxon>Poaceae</taxon>
        <taxon>BOP clade</taxon>
        <taxon>Pooideae</taxon>
        <taxon>Poodae</taxon>
        <taxon>Poeae</taxon>
        <taxon>Poeae Chloroplast Group 1 (Aveneae type)</taxon>
        <taxon>Aveninae</taxon>
        <taxon>Avena</taxon>
    </lineage>
</organism>
<reference evidence="1" key="1">
    <citation type="submission" date="2021-05" db="EMBL/GenBank/DDBJ databases">
        <authorList>
            <person name="Scholz U."/>
            <person name="Mascher M."/>
            <person name="Fiebig A."/>
        </authorList>
    </citation>
    <scope>NUCLEOTIDE SEQUENCE [LARGE SCALE GENOMIC DNA]</scope>
</reference>
<name>A0ACD5V9M9_AVESA</name>
<keyword evidence="2" id="KW-1185">Reference proteome</keyword>
<evidence type="ECO:0000313" key="1">
    <source>
        <dbReference type="EnsemblPlants" id="AVESA.00010b.r2.2DG0394790.3.CDS"/>
    </source>
</evidence>